<dbReference type="Pfam" id="PF04427">
    <property type="entry name" value="Brix"/>
    <property type="match status" value="1"/>
</dbReference>
<dbReference type="AlphaFoldDB" id="V6LVR3"/>
<feature type="compositionally biased region" description="Acidic residues" evidence="5">
    <location>
        <begin position="294"/>
        <end position="320"/>
    </location>
</feature>
<keyword evidence="3 4" id="KW-0539">Nucleus</keyword>
<keyword evidence="9" id="KW-1185">Reference proteome</keyword>
<evidence type="ECO:0000313" key="7">
    <source>
        <dbReference type="EMBL" id="EST48338.1"/>
    </source>
</evidence>
<evidence type="ECO:0000256" key="5">
    <source>
        <dbReference type="SAM" id="MobiDB-lite"/>
    </source>
</evidence>
<feature type="domain" description="Brix" evidence="6">
    <location>
        <begin position="29"/>
        <end position="234"/>
    </location>
</feature>
<dbReference type="GO" id="GO:0000027">
    <property type="term" value="P:ribosomal large subunit assembly"/>
    <property type="evidence" value="ECO:0007669"/>
    <property type="project" value="InterPro"/>
</dbReference>
<reference evidence="8" key="2">
    <citation type="submission" date="2020-12" db="EMBL/GenBank/DDBJ databases">
        <title>New Spironucleus salmonicida genome in near-complete chromosomes.</title>
        <authorList>
            <person name="Xu F."/>
            <person name="Kurt Z."/>
            <person name="Jimenez-Gonzalez A."/>
            <person name="Astvaldsson A."/>
            <person name="Andersson J.O."/>
            <person name="Svard S.G."/>
        </authorList>
    </citation>
    <scope>NUCLEOTIDE SEQUENCE</scope>
    <source>
        <strain evidence="8">ATCC 50377</strain>
    </source>
</reference>
<reference evidence="7 8" key="1">
    <citation type="journal article" date="2014" name="PLoS Genet.">
        <title>The Genome of Spironucleus salmonicida Highlights a Fish Pathogen Adapted to Fluctuating Environments.</title>
        <authorList>
            <person name="Xu F."/>
            <person name="Jerlstrom-Hultqvist J."/>
            <person name="Einarsson E."/>
            <person name="Astvaldsson A."/>
            <person name="Svard S.G."/>
            <person name="Andersson J.O."/>
        </authorList>
    </citation>
    <scope>NUCLEOTIDE SEQUENCE</scope>
    <source>
        <strain evidence="8">ATCC 50377</strain>
    </source>
</reference>
<organism evidence="7">
    <name type="scientific">Spironucleus salmonicida</name>
    <dbReference type="NCBI Taxonomy" id="348837"/>
    <lineage>
        <taxon>Eukaryota</taxon>
        <taxon>Metamonada</taxon>
        <taxon>Diplomonadida</taxon>
        <taxon>Hexamitidae</taxon>
        <taxon>Hexamitinae</taxon>
        <taxon>Spironucleus</taxon>
    </lineage>
</organism>
<dbReference type="PANTHER" id="PTHR12728:SF0">
    <property type="entry name" value="RIBOSOME PRODUCTION FACTOR 2 HOMOLOG"/>
    <property type="match status" value="1"/>
</dbReference>
<dbReference type="Proteomes" id="UP000018208">
    <property type="component" value="Unassembled WGS sequence"/>
</dbReference>
<feature type="region of interest" description="Disordered" evidence="5">
    <location>
        <begin position="288"/>
        <end position="320"/>
    </location>
</feature>
<dbReference type="EMBL" id="AUWU02000004">
    <property type="protein sequence ID" value="KAH0574010.1"/>
    <property type="molecule type" value="Genomic_DNA"/>
</dbReference>
<dbReference type="PROSITE" id="PS50833">
    <property type="entry name" value="BRIX"/>
    <property type="match status" value="1"/>
</dbReference>
<gene>
    <name evidence="7" type="ORF">SS50377_11543</name>
    <name evidence="8" type="ORF">SS50377_23945</name>
</gene>
<evidence type="ECO:0000256" key="1">
    <source>
        <dbReference type="ARBA" id="ARBA00004604"/>
    </source>
</evidence>
<proteinExistence type="inferred from homology"/>
<dbReference type="InterPro" id="IPR007109">
    <property type="entry name" value="Brix"/>
</dbReference>
<dbReference type="GO" id="GO:0000463">
    <property type="term" value="P:maturation of LSU-rRNA from tricistronic rRNA transcript (SSU-rRNA, 5.8S rRNA, LSU-rRNA)"/>
    <property type="evidence" value="ECO:0007669"/>
    <property type="project" value="TreeGrafter"/>
</dbReference>
<evidence type="ECO:0000256" key="3">
    <source>
        <dbReference type="ARBA" id="ARBA00023242"/>
    </source>
</evidence>
<dbReference type="OrthoDB" id="407658at2759"/>
<accession>V6LVR3</accession>
<comment type="similarity">
    <text evidence="2 4">Belongs to the RPF2 family.</text>
</comment>
<dbReference type="GO" id="GO:0005730">
    <property type="term" value="C:nucleolus"/>
    <property type="evidence" value="ECO:0007669"/>
    <property type="project" value="UniProtKB-SubCell"/>
</dbReference>
<name>V6LVR3_9EUKA</name>
<comment type="subcellular location">
    <subcellularLocation>
        <location evidence="1 4">Nucleus</location>
        <location evidence="1 4">Nucleolus</location>
    </subcellularLocation>
</comment>
<evidence type="ECO:0000313" key="8">
    <source>
        <dbReference type="EMBL" id="KAH0574010.1"/>
    </source>
</evidence>
<protein>
    <recommendedName>
        <fullName evidence="4">Ribosome production factor 2 homolog</fullName>
    </recommendedName>
    <alternativeName>
        <fullName evidence="4">Ribosome biogenesis protein RPF2 homolog</fullName>
    </alternativeName>
</protein>
<evidence type="ECO:0000256" key="2">
    <source>
        <dbReference type="ARBA" id="ARBA00010782"/>
    </source>
</evidence>
<dbReference type="PANTHER" id="PTHR12728">
    <property type="entry name" value="BRIX DOMAIN CONTAINING PROTEIN"/>
    <property type="match status" value="1"/>
</dbReference>
<dbReference type="EMBL" id="KI545993">
    <property type="protein sequence ID" value="EST48338.1"/>
    <property type="molecule type" value="Genomic_DNA"/>
</dbReference>
<evidence type="ECO:0000256" key="4">
    <source>
        <dbReference type="RuleBase" id="RU367086"/>
    </source>
</evidence>
<dbReference type="GO" id="GO:0019843">
    <property type="term" value="F:rRNA binding"/>
    <property type="evidence" value="ECO:0007669"/>
    <property type="project" value="UniProtKB-UniRule"/>
</dbReference>
<dbReference type="SMART" id="SM00879">
    <property type="entry name" value="Brix"/>
    <property type="match status" value="1"/>
</dbReference>
<dbReference type="VEuPathDB" id="GiardiaDB:SS50377_23945"/>
<sequence length="320" mass="36490">MSLSKPPVQSAQSRRAASKVASKLVENEKSLLVCSTASTTRDVREFLLNILQLCSPLSNKCPKPLQNPINDSSEILPVLIKQDTALFVHGSSTKKRPNNLVFGRKFDSQLIQQQEFELKNFLALEDVKSKKPMVNCKPAIVFLGDYFENNVEFIRLKSLFLDLFRGQTVKKIVDTGIQWTICISAVNNEIRVRSYVIDDLTNETMKSVQSPVHLTPMGFSFDLVMRRSFFDDKVYEKAMIHPKLDKDGKQVQEKQKNVEIDEFGRKFGTIHVDGADVNKLNLRKFKGLRKGGDDEGEEGYAENEEELMEFEEESDEDEKK</sequence>
<evidence type="ECO:0000313" key="9">
    <source>
        <dbReference type="Proteomes" id="UP000018208"/>
    </source>
</evidence>
<dbReference type="InterPro" id="IPR039770">
    <property type="entry name" value="Rpf2"/>
</dbReference>
<evidence type="ECO:0000259" key="6">
    <source>
        <dbReference type="PROSITE" id="PS50833"/>
    </source>
</evidence>